<reference evidence="1 2" key="1">
    <citation type="submission" date="2021-06" db="EMBL/GenBank/DDBJ databases">
        <title>Caerostris extrusa draft genome.</title>
        <authorList>
            <person name="Kono N."/>
            <person name="Arakawa K."/>
        </authorList>
    </citation>
    <scope>NUCLEOTIDE SEQUENCE [LARGE SCALE GENOMIC DNA]</scope>
</reference>
<sequence length="86" mass="10041">MVISERDRVIRSMICVASFINVKMQSRDSTHVPRVAPFIKLGLKCCLWAWLNGQMKIGGRETMPFACWKMIHPFVKHFRAMFSRLV</sequence>
<dbReference type="AlphaFoldDB" id="A0AAV4R813"/>
<organism evidence="1 2">
    <name type="scientific">Caerostris extrusa</name>
    <name type="common">Bark spider</name>
    <name type="synonym">Caerostris bankana</name>
    <dbReference type="NCBI Taxonomy" id="172846"/>
    <lineage>
        <taxon>Eukaryota</taxon>
        <taxon>Metazoa</taxon>
        <taxon>Ecdysozoa</taxon>
        <taxon>Arthropoda</taxon>
        <taxon>Chelicerata</taxon>
        <taxon>Arachnida</taxon>
        <taxon>Araneae</taxon>
        <taxon>Araneomorphae</taxon>
        <taxon>Entelegynae</taxon>
        <taxon>Araneoidea</taxon>
        <taxon>Araneidae</taxon>
        <taxon>Caerostris</taxon>
    </lineage>
</organism>
<gene>
    <name evidence="1" type="ORF">CEXT_527131</name>
</gene>
<dbReference type="EMBL" id="BPLR01007368">
    <property type="protein sequence ID" value="GIY16385.1"/>
    <property type="molecule type" value="Genomic_DNA"/>
</dbReference>
<evidence type="ECO:0000313" key="2">
    <source>
        <dbReference type="Proteomes" id="UP001054945"/>
    </source>
</evidence>
<keyword evidence="2" id="KW-1185">Reference proteome</keyword>
<evidence type="ECO:0000313" key="1">
    <source>
        <dbReference type="EMBL" id="GIY16385.1"/>
    </source>
</evidence>
<dbReference type="Proteomes" id="UP001054945">
    <property type="component" value="Unassembled WGS sequence"/>
</dbReference>
<name>A0AAV4R813_CAEEX</name>
<accession>A0AAV4R813</accession>
<protein>
    <submittedName>
        <fullName evidence="1">Uncharacterized protein</fullName>
    </submittedName>
</protein>
<comment type="caution">
    <text evidence="1">The sequence shown here is derived from an EMBL/GenBank/DDBJ whole genome shotgun (WGS) entry which is preliminary data.</text>
</comment>
<proteinExistence type="predicted"/>